<dbReference type="InterPro" id="IPR047121">
    <property type="entry name" value="YjiB-like"/>
</dbReference>
<dbReference type="PANTHER" id="PTHR36448:SF3">
    <property type="entry name" value="CUPIN TYPE-2 DOMAIN-CONTAINING PROTEIN"/>
    <property type="match status" value="1"/>
</dbReference>
<evidence type="ECO:0000313" key="2">
    <source>
        <dbReference type="Proteomes" id="UP000076738"/>
    </source>
</evidence>
<dbReference type="OrthoDB" id="2446447at2759"/>
<evidence type="ECO:0000313" key="1">
    <source>
        <dbReference type="EMBL" id="KZO97044.1"/>
    </source>
</evidence>
<name>A0A167MTF6_CALVF</name>
<proteinExistence type="predicted"/>
<reference evidence="1 2" key="1">
    <citation type="journal article" date="2016" name="Mol. Biol. Evol.">
        <title>Comparative Genomics of Early-Diverging Mushroom-Forming Fungi Provides Insights into the Origins of Lignocellulose Decay Capabilities.</title>
        <authorList>
            <person name="Nagy L.G."/>
            <person name="Riley R."/>
            <person name="Tritt A."/>
            <person name="Adam C."/>
            <person name="Daum C."/>
            <person name="Floudas D."/>
            <person name="Sun H."/>
            <person name="Yadav J.S."/>
            <person name="Pangilinan J."/>
            <person name="Larsson K.H."/>
            <person name="Matsuura K."/>
            <person name="Barry K."/>
            <person name="Labutti K."/>
            <person name="Kuo R."/>
            <person name="Ohm R.A."/>
            <person name="Bhattacharya S.S."/>
            <person name="Shirouzu T."/>
            <person name="Yoshinaga Y."/>
            <person name="Martin F.M."/>
            <person name="Grigoriev I.V."/>
            <person name="Hibbett D.S."/>
        </authorList>
    </citation>
    <scope>NUCLEOTIDE SEQUENCE [LARGE SCALE GENOMIC DNA]</scope>
    <source>
        <strain evidence="1 2">TUFC12733</strain>
    </source>
</reference>
<dbReference type="AlphaFoldDB" id="A0A167MTF6"/>
<dbReference type="PANTHER" id="PTHR36448">
    <property type="entry name" value="BLR7373 PROTEIN"/>
    <property type="match status" value="1"/>
</dbReference>
<dbReference type="Proteomes" id="UP000076738">
    <property type="component" value="Unassembled WGS sequence"/>
</dbReference>
<dbReference type="Gene3D" id="2.60.120.10">
    <property type="entry name" value="Jelly Rolls"/>
    <property type="match status" value="1"/>
</dbReference>
<sequence length="175" mass="19108">MGLTPLPLSQLKLTVQRVAPHADSPATLPVLIYHNVFPTGTPPSALEAHMRGNGYEPQWRYGMYPFSHFHTTTYEVLAVYSGRATCQFGGDGNPGAVRMQVQEGDVVILPPGLAHKGVEMPSGFMMVGSYPMGYHWDEKRRGQKGFEDKIRGVSGLVKDPVYGEEGPALEHLGGK</sequence>
<dbReference type="SUPFAM" id="SSF51182">
    <property type="entry name" value="RmlC-like cupins"/>
    <property type="match status" value="1"/>
</dbReference>
<dbReference type="CDD" id="cd02219">
    <property type="entry name" value="cupin_YjlB-like"/>
    <property type="match status" value="1"/>
</dbReference>
<gene>
    <name evidence="1" type="ORF">CALVIDRAFT_536516</name>
</gene>
<protein>
    <submittedName>
        <fullName evidence="1">Uncharacterized protein</fullName>
    </submittedName>
</protein>
<accession>A0A167MTF6</accession>
<dbReference type="InterPro" id="IPR011051">
    <property type="entry name" value="RmlC_Cupin_sf"/>
</dbReference>
<organism evidence="1 2">
    <name type="scientific">Calocera viscosa (strain TUFC12733)</name>
    <dbReference type="NCBI Taxonomy" id="1330018"/>
    <lineage>
        <taxon>Eukaryota</taxon>
        <taxon>Fungi</taxon>
        <taxon>Dikarya</taxon>
        <taxon>Basidiomycota</taxon>
        <taxon>Agaricomycotina</taxon>
        <taxon>Dacrymycetes</taxon>
        <taxon>Dacrymycetales</taxon>
        <taxon>Dacrymycetaceae</taxon>
        <taxon>Calocera</taxon>
    </lineage>
</organism>
<dbReference type="InterPro" id="IPR014710">
    <property type="entry name" value="RmlC-like_jellyroll"/>
</dbReference>
<keyword evidence="2" id="KW-1185">Reference proteome</keyword>
<dbReference type="EMBL" id="KV417281">
    <property type="protein sequence ID" value="KZO97044.1"/>
    <property type="molecule type" value="Genomic_DNA"/>
</dbReference>